<dbReference type="AlphaFoldDB" id="A0A6S6S6V7"/>
<feature type="active site" description="Proton acceptor" evidence="4">
    <location>
        <position position="150"/>
    </location>
</feature>
<dbReference type="Gene3D" id="3.40.1090.10">
    <property type="entry name" value="Cytosolic phospholipase A2 catalytic domain"/>
    <property type="match status" value="2"/>
</dbReference>
<evidence type="ECO:0000256" key="2">
    <source>
        <dbReference type="ARBA" id="ARBA00022963"/>
    </source>
</evidence>
<sequence length="251" mass="27621">MKITLSLSGGGLRGAAHVGAIKFLEEQGVEVTAVSGSSAGAIVGLFLAAGLKSDDMLDFLNSLEKKELFVWASGDIGIFKMDKLEQKLEETVGIKNYSELNIPLYTCVTDIATGESYYINKGNPISYTVASSTITPLFRAKKIGEYSYIDGGFSDNLPVKPLQQYHEKTLAININPLRGESLESFKSLTIRSILIMIRSNSMSAKKLADAFFEVKGVANMHLFDFSEIEMAYEAGYNELKEQWETLSQKLI</sequence>
<dbReference type="InterPro" id="IPR050301">
    <property type="entry name" value="NTE"/>
</dbReference>
<keyword evidence="1 4" id="KW-0378">Hydrolase</keyword>
<evidence type="ECO:0000256" key="1">
    <source>
        <dbReference type="ARBA" id="ARBA00022801"/>
    </source>
</evidence>
<evidence type="ECO:0000256" key="3">
    <source>
        <dbReference type="ARBA" id="ARBA00023098"/>
    </source>
</evidence>
<feature type="short sequence motif" description="GXGXXG" evidence="4">
    <location>
        <begin position="9"/>
        <end position="14"/>
    </location>
</feature>
<organism evidence="6">
    <name type="scientific">uncultured Sulfurovum sp</name>
    <dbReference type="NCBI Taxonomy" id="269237"/>
    <lineage>
        <taxon>Bacteria</taxon>
        <taxon>Pseudomonadati</taxon>
        <taxon>Campylobacterota</taxon>
        <taxon>Epsilonproteobacteria</taxon>
        <taxon>Campylobacterales</taxon>
        <taxon>Sulfurovaceae</taxon>
        <taxon>Sulfurovum</taxon>
        <taxon>environmental samples</taxon>
    </lineage>
</organism>
<proteinExistence type="predicted"/>
<feature type="domain" description="PNPLA" evidence="5">
    <location>
        <begin position="5"/>
        <end position="163"/>
    </location>
</feature>
<feature type="active site" description="Nucleophile" evidence="4">
    <location>
        <position position="38"/>
    </location>
</feature>
<dbReference type="PANTHER" id="PTHR14226:SF78">
    <property type="entry name" value="SLR0060 PROTEIN"/>
    <property type="match status" value="1"/>
</dbReference>
<feature type="short sequence motif" description="GXSXG" evidence="4">
    <location>
        <begin position="36"/>
        <end position="40"/>
    </location>
</feature>
<keyword evidence="3 4" id="KW-0443">Lipid metabolism</keyword>
<accession>A0A6S6S6V7</accession>
<keyword evidence="2 4" id="KW-0442">Lipid degradation</keyword>
<gene>
    <name evidence="6" type="ORF">HELGO_WM9793</name>
</gene>
<protein>
    <recommendedName>
        <fullName evidence="5">PNPLA domain-containing protein</fullName>
    </recommendedName>
</protein>
<dbReference type="GO" id="GO:0016787">
    <property type="term" value="F:hydrolase activity"/>
    <property type="evidence" value="ECO:0007669"/>
    <property type="project" value="UniProtKB-UniRule"/>
</dbReference>
<dbReference type="GO" id="GO:0016042">
    <property type="term" value="P:lipid catabolic process"/>
    <property type="evidence" value="ECO:0007669"/>
    <property type="project" value="UniProtKB-UniRule"/>
</dbReference>
<name>A0A6S6S6V7_9BACT</name>
<feature type="short sequence motif" description="DGA/G" evidence="4">
    <location>
        <begin position="150"/>
        <end position="152"/>
    </location>
</feature>
<dbReference type="SUPFAM" id="SSF52151">
    <property type="entry name" value="FabD/lysophospholipase-like"/>
    <property type="match status" value="1"/>
</dbReference>
<dbReference type="InterPro" id="IPR002641">
    <property type="entry name" value="PNPLA_dom"/>
</dbReference>
<dbReference type="PROSITE" id="PS51635">
    <property type="entry name" value="PNPLA"/>
    <property type="match status" value="1"/>
</dbReference>
<dbReference type="EMBL" id="CACVAX010000001">
    <property type="protein sequence ID" value="CAA6800794.1"/>
    <property type="molecule type" value="Genomic_DNA"/>
</dbReference>
<evidence type="ECO:0000313" key="6">
    <source>
        <dbReference type="EMBL" id="CAA6800794.1"/>
    </source>
</evidence>
<dbReference type="PANTHER" id="PTHR14226">
    <property type="entry name" value="NEUROPATHY TARGET ESTERASE/SWISS CHEESE D.MELANOGASTER"/>
    <property type="match status" value="1"/>
</dbReference>
<dbReference type="InterPro" id="IPR016035">
    <property type="entry name" value="Acyl_Trfase/lysoPLipase"/>
</dbReference>
<evidence type="ECO:0000256" key="4">
    <source>
        <dbReference type="PROSITE-ProRule" id="PRU01161"/>
    </source>
</evidence>
<reference evidence="6" key="1">
    <citation type="submission" date="2020-01" db="EMBL/GenBank/DDBJ databases">
        <authorList>
            <person name="Meier V. D."/>
            <person name="Meier V D."/>
        </authorList>
    </citation>
    <scope>NUCLEOTIDE SEQUENCE</scope>
    <source>
        <strain evidence="6">HLG_WM_MAG_04</strain>
    </source>
</reference>
<dbReference type="Pfam" id="PF01734">
    <property type="entry name" value="Patatin"/>
    <property type="match status" value="1"/>
</dbReference>
<evidence type="ECO:0000259" key="5">
    <source>
        <dbReference type="PROSITE" id="PS51635"/>
    </source>
</evidence>